<name>A0A8X6RWX3_TRICX</name>
<proteinExistence type="predicted"/>
<evidence type="ECO:0000259" key="1">
    <source>
        <dbReference type="Pfam" id="PF18701"/>
    </source>
</evidence>
<sequence length="176" mass="20272">MPLSSDPSDVRALTVSHFIIGVPLLEIPERENSSNLTLLSRWTLIQQMKQEFWKRWSRDYLHHLQIRPKWITPRADLKIGDLVVIHDPQAPPLQWKLGRINCTHPGPDLRVRVISIRTQDGEIQRPISKVILLLPAGENVQVSQDYNSKSCRQRVTTENRNWGLLKGTALKNSVIH</sequence>
<reference evidence="2" key="1">
    <citation type="submission" date="2020-08" db="EMBL/GenBank/DDBJ databases">
        <title>Multicomponent nature underlies the extraordinary mechanical properties of spider dragline silk.</title>
        <authorList>
            <person name="Kono N."/>
            <person name="Nakamura H."/>
            <person name="Mori M."/>
            <person name="Yoshida Y."/>
            <person name="Ohtoshi R."/>
            <person name="Malay A.D."/>
            <person name="Moran D.A.P."/>
            <person name="Tomita M."/>
            <person name="Numata K."/>
            <person name="Arakawa K."/>
        </authorList>
    </citation>
    <scope>NUCLEOTIDE SEQUENCE</scope>
</reference>
<gene>
    <name evidence="2" type="primary">AVEN_56053_1</name>
    <name evidence="2" type="ORF">TNCV_4711121</name>
</gene>
<dbReference type="Proteomes" id="UP000887159">
    <property type="component" value="Unassembled WGS sequence"/>
</dbReference>
<protein>
    <submittedName>
        <fullName evidence="2">Integrase catalytic domain-containing protein</fullName>
    </submittedName>
</protein>
<dbReference type="Pfam" id="PF18701">
    <property type="entry name" value="DUF5641"/>
    <property type="match status" value="1"/>
</dbReference>
<evidence type="ECO:0000313" key="3">
    <source>
        <dbReference type="Proteomes" id="UP000887159"/>
    </source>
</evidence>
<dbReference type="AlphaFoldDB" id="A0A8X6RWX3"/>
<comment type="caution">
    <text evidence="2">The sequence shown here is derived from an EMBL/GenBank/DDBJ whole genome shotgun (WGS) entry which is preliminary data.</text>
</comment>
<feature type="domain" description="DUF5641" evidence="1">
    <location>
        <begin position="40"/>
        <end position="133"/>
    </location>
</feature>
<dbReference type="EMBL" id="BMAU01021219">
    <property type="protein sequence ID" value="GFY00310.1"/>
    <property type="molecule type" value="Genomic_DNA"/>
</dbReference>
<dbReference type="PANTHER" id="PTHR47331">
    <property type="entry name" value="PHD-TYPE DOMAIN-CONTAINING PROTEIN"/>
    <property type="match status" value="1"/>
</dbReference>
<keyword evidence="3" id="KW-1185">Reference proteome</keyword>
<dbReference type="InterPro" id="IPR040676">
    <property type="entry name" value="DUF5641"/>
</dbReference>
<organism evidence="2 3">
    <name type="scientific">Trichonephila clavipes</name>
    <name type="common">Golden silk orbweaver</name>
    <name type="synonym">Nephila clavipes</name>
    <dbReference type="NCBI Taxonomy" id="2585209"/>
    <lineage>
        <taxon>Eukaryota</taxon>
        <taxon>Metazoa</taxon>
        <taxon>Ecdysozoa</taxon>
        <taxon>Arthropoda</taxon>
        <taxon>Chelicerata</taxon>
        <taxon>Arachnida</taxon>
        <taxon>Araneae</taxon>
        <taxon>Araneomorphae</taxon>
        <taxon>Entelegynae</taxon>
        <taxon>Araneoidea</taxon>
        <taxon>Nephilidae</taxon>
        <taxon>Trichonephila</taxon>
    </lineage>
</organism>
<accession>A0A8X6RWX3</accession>
<evidence type="ECO:0000313" key="2">
    <source>
        <dbReference type="EMBL" id="GFY00310.1"/>
    </source>
</evidence>